<dbReference type="PROSITE" id="PS51755">
    <property type="entry name" value="OMPR_PHOB"/>
    <property type="match status" value="1"/>
</dbReference>
<dbReference type="Gene3D" id="1.10.10.10">
    <property type="entry name" value="Winged helix-like DNA-binding domain superfamily/Winged helix DNA-binding domain"/>
    <property type="match status" value="1"/>
</dbReference>
<feature type="DNA-binding region" description="OmpR/PhoB-type" evidence="6">
    <location>
        <begin position="1"/>
        <end position="88"/>
    </location>
</feature>
<organism evidence="8 9">
    <name type="scientific">Streptomyces tirandamycinicus</name>
    <dbReference type="NCBI Taxonomy" id="2174846"/>
    <lineage>
        <taxon>Bacteria</taxon>
        <taxon>Bacillati</taxon>
        <taxon>Actinomycetota</taxon>
        <taxon>Actinomycetes</taxon>
        <taxon>Kitasatosporales</taxon>
        <taxon>Streptomycetaceae</taxon>
        <taxon>Streptomyces</taxon>
    </lineage>
</organism>
<dbReference type="InterPro" id="IPR036388">
    <property type="entry name" value="WH-like_DNA-bd_sf"/>
</dbReference>
<evidence type="ECO:0000259" key="7">
    <source>
        <dbReference type="PROSITE" id="PS51755"/>
    </source>
</evidence>
<dbReference type="OrthoDB" id="4336084at2"/>
<dbReference type="SMART" id="SM01043">
    <property type="entry name" value="BTAD"/>
    <property type="match status" value="1"/>
</dbReference>
<gene>
    <name evidence="8" type="ORF">DDW44_01920</name>
</gene>
<dbReference type="InterPro" id="IPR023286">
    <property type="entry name" value="ABATE_dom_sf"/>
</dbReference>
<dbReference type="KEGG" id="stir:DDW44_01920"/>
<dbReference type="Pfam" id="PF00486">
    <property type="entry name" value="Trans_reg_C"/>
    <property type="match status" value="1"/>
</dbReference>
<dbReference type="Gene3D" id="1.25.40.10">
    <property type="entry name" value="Tetratricopeptide repeat domain"/>
    <property type="match status" value="1"/>
</dbReference>
<dbReference type="AlphaFoldDB" id="A0A2S1SMN1"/>
<protein>
    <submittedName>
        <fullName evidence="8">SARP family transcriptional regulator</fullName>
    </submittedName>
</protein>
<keyword evidence="9" id="KW-1185">Reference proteome</keyword>
<sequence length="442" mass="47873">MLGPFEARRDGRLLPLGGRRQERCLLAVLLLEADRVATVSRLIGVLWGDTPPASARGTVHTYIGRLRAALAPHGIALETVRDGYRVKPGPYTVDARDFTALVRRAARAAESARRIRLYDEALALWRGPLLLDAADDALRDRLGAHLADLRLTALEERAAEHLFLGLHERVVSDLTGPASEHPGRERLVAAVMTALHRGGRQTDALELYRSTRRALVRGLGVEPGGVLTTLHDRILRGDPRLDGPSAPLHAVRVGGEWLPWTTSGHPALEFCNTFAGWGGPRLPGSEWLTRYGTLAVWCGHHGVVDERTVGGLLRQAAERPAEAGRALDRARGFRARLYTCLTRPDDVPAFRDVAAVVDEAAAHSRFVRGADGLGHWQVGPAAGLSLPLFAVARSAAGLLADPRRLLVRACPGEGCGWLFSDESGRRRWCSLRTCGGSGTPAH</sequence>
<dbReference type="InterPro" id="IPR016032">
    <property type="entry name" value="Sig_transdc_resp-reg_C-effctor"/>
</dbReference>
<keyword evidence="5" id="KW-0804">Transcription</keyword>
<comment type="similarity">
    <text evidence="1">Belongs to the AfsR/DnrI/RedD regulatory family.</text>
</comment>
<dbReference type="SUPFAM" id="SSF160904">
    <property type="entry name" value="Jann2411-like"/>
    <property type="match status" value="1"/>
</dbReference>
<dbReference type="EMBL" id="CP029188">
    <property type="protein sequence ID" value="AWI27664.1"/>
    <property type="molecule type" value="Genomic_DNA"/>
</dbReference>
<evidence type="ECO:0000313" key="8">
    <source>
        <dbReference type="EMBL" id="AWI27664.1"/>
    </source>
</evidence>
<evidence type="ECO:0000256" key="1">
    <source>
        <dbReference type="ARBA" id="ARBA00005820"/>
    </source>
</evidence>
<dbReference type="SUPFAM" id="SSF46894">
    <property type="entry name" value="C-terminal effector domain of the bipartite response regulators"/>
    <property type="match status" value="1"/>
</dbReference>
<proteinExistence type="inferred from homology"/>
<keyword evidence="4 6" id="KW-0238">DNA-binding</keyword>
<dbReference type="SMART" id="SM00862">
    <property type="entry name" value="Trans_reg_C"/>
    <property type="match status" value="1"/>
</dbReference>
<dbReference type="GO" id="GO:0003677">
    <property type="term" value="F:DNA binding"/>
    <property type="evidence" value="ECO:0007669"/>
    <property type="project" value="UniProtKB-UniRule"/>
</dbReference>
<dbReference type="Gene3D" id="1.10.3300.10">
    <property type="entry name" value="Jann2411-like domain"/>
    <property type="match status" value="1"/>
</dbReference>
<evidence type="ECO:0000313" key="9">
    <source>
        <dbReference type="Proteomes" id="UP000244900"/>
    </source>
</evidence>
<dbReference type="GO" id="GO:0006355">
    <property type="term" value="P:regulation of DNA-templated transcription"/>
    <property type="evidence" value="ECO:0007669"/>
    <property type="project" value="InterPro"/>
</dbReference>
<dbReference type="Proteomes" id="UP000244900">
    <property type="component" value="Chromosome"/>
</dbReference>
<dbReference type="InterPro" id="IPR001867">
    <property type="entry name" value="OmpR/PhoB-type_DNA-bd"/>
</dbReference>
<dbReference type="InterPro" id="IPR005158">
    <property type="entry name" value="BTAD"/>
</dbReference>
<dbReference type="CDD" id="cd15831">
    <property type="entry name" value="BTAD"/>
    <property type="match status" value="1"/>
</dbReference>
<evidence type="ECO:0000256" key="4">
    <source>
        <dbReference type="ARBA" id="ARBA00023125"/>
    </source>
</evidence>
<dbReference type="InterPro" id="IPR021005">
    <property type="entry name" value="Znf_CGNR"/>
</dbReference>
<keyword evidence="3" id="KW-0805">Transcription regulation</keyword>
<accession>A0A2S1SMN1</accession>
<dbReference type="Pfam" id="PF11706">
    <property type="entry name" value="zf-CGNR"/>
    <property type="match status" value="1"/>
</dbReference>
<evidence type="ECO:0000256" key="5">
    <source>
        <dbReference type="ARBA" id="ARBA00023163"/>
    </source>
</evidence>
<evidence type="ECO:0000256" key="3">
    <source>
        <dbReference type="ARBA" id="ARBA00023015"/>
    </source>
</evidence>
<feature type="domain" description="OmpR/PhoB-type" evidence="7">
    <location>
        <begin position="1"/>
        <end position="88"/>
    </location>
</feature>
<dbReference type="PANTHER" id="PTHR35807:SF1">
    <property type="entry name" value="TRANSCRIPTIONAL REGULATOR REDD"/>
    <property type="match status" value="1"/>
</dbReference>
<dbReference type="InterPro" id="IPR051677">
    <property type="entry name" value="AfsR-DnrI-RedD_regulator"/>
</dbReference>
<evidence type="ECO:0000256" key="6">
    <source>
        <dbReference type="PROSITE-ProRule" id="PRU01091"/>
    </source>
</evidence>
<dbReference type="InterPro" id="IPR011990">
    <property type="entry name" value="TPR-like_helical_dom_sf"/>
</dbReference>
<reference evidence="8 9" key="1">
    <citation type="submission" date="2018-05" db="EMBL/GenBank/DDBJ databases">
        <title>Complete genome sequence of sponge-derived Streptomyces sp. HNM0039.</title>
        <authorList>
            <person name="Huang X."/>
            <person name="Zhou S."/>
        </authorList>
    </citation>
    <scope>NUCLEOTIDE SEQUENCE [LARGE SCALE GENOMIC DNA]</scope>
    <source>
        <strain evidence="8 9">HNM0039</strain>
    </source>
</reference>
<dbReference type="GO" id="GO:0000160">
    <property type="term" value="P:phosphorelay signal transduction system"/>
    <property type="evidence" value="ECO:0007669"/>
    <property type="project" value="UniProtKB-KW"/>
</dbReference>
<keyword evidence="2" id="KW-0902">Two-component regulatory system</keyword>
<dbReference type="Pfam" id="PF03704">
    <property type="entry name" value="BTAD"/>
    <property type="match status" value="1"/>
</dbReference>
<dbReference type="Pfam" id="PF07336">
    <property type="entry name" value="ABATE"/>
    <property type="match status" value="1"/>
</dbReference>
<dbReference type="InterPro" id="IPR010852">
    <property type="entry name" value="ABATE"/>
</dbReference>
<evidence type="ECO:0000256" key="2">
    <source>
        <dbReference type="ARBA" id="ARBA00023012"/>
    </source>
</evidence>
<dbReference type="PANTHER" id="PTHR35807">
    <property type="entry name" value="TRANSCRIPTIONAL REGULATOR REDD-RELATED"/>
    <property type="match status" value="1"/>
</dbReference>
<name>A0A2S1SMN1_9ACTN</name>
<dbReference type="SUPFAM" id="SSF48452">
    <property type="entry name" value="TPR-like"/>
    <property type="match status" value="1"/>
</dbReference>